<dbReference type="CDD" id="cd00254">
    <property type="entry name" value="LT-like"/>
    <property type="match status" value="1"/>
</dbReference>
<name>A0A940YUS2_9BURK</name>
<dbReference type="Pfam" id="PF01464">
    <property type="entry name" value="SLT"/>
    <property type="match status" value="1"/>
</dbReference>
<dbReference type="EMBL" id="JAGQDE010000009">
    <property type="protein sequence ID" value="MBQ0959650.1"/>
    <property type="molecule type" value="Genomic_DNA"/>
</dbReference>
<dbReference type="InterPro" id="IPR000189">
    <property type="entry name" value="Transglyc_AS"/>
</dbReference>
<gene>
    <name evidence="3" type="ORF">KAK06_11900</name>
</gene>
<dbReference type="PROSITE" id="PS00922">
    <property type="entry name" value="TRANSGLYCOSYLASE"/>
    <property type="match status" value="1"/>
</dbReference>
<keyword evidence="4" id="KW-1185">Reference proteome</keyword>
<reference evidence="3" key="1">
    <citation type="submission" date="2021-04" db="EMBL/GenBank/DDBJ databases">
        <title>The genome sequence of Ideonella sp. 4Y11.</title>
        <authorList>
            <person name="Liu Y."/>
        </authorList>
    </citation>
    <scope>NUCLEOTIDE SEQUENCE</scope>
    <source>
        <strain evidence="3">4Y11</strain>
    </source>
</reference>
<accession>A0A940YUS2</accession>
<comment type="similarity">
    <text evidence="1">Belongs to the transglycosylase Slt family.</text>
</comment>
<evidence type="ECO:0000313" key="4">
    <source>
        <dbReference type="Proteomes" id="UP000678374"/>
    </source>
</evidence>
<dbReference type="AlphaFoldDB" id="A0A940YUS2"/>
<protein>
    <submittedName>
        <fullName evidence="3">Lytic transglycosylase domain-containing protein</fullName>
    </submittedName>
</protein>
<dbReference type="InterPro" id="IPR008258">
    <property type="entry name" value="Transglycosylase_SLT_dom_1"/>
</dbReference>
<comment type="caution">
    <text evidence="3">The sequence shown here is derived from an EMBL/GenBank/DDBJ whole genome shotgun (WGS) entry which is preliminary data.</text>
</comment>
<organism evidence="3 4">
    <name type="scientific">Ideonella aquatica</name>
    <dbReference type="NCBI Taxonomy" id="2824119"/>
    <lineage>
        <taxon>Bacteria</taxon>
        <taxon>Pseudomonadati</taxon>
        <taxon>Pseudomonadota</taxon>
        <taxon>Betaproteobacteria</taxon>
        <taxon>Burkholderiales</taxon>
        <taxon>Sphaerotilaceae</taxon>
        <taxon>Ideonella</taxon>
    </lineage>
</organism>
<dbReference type="Gene3D" id="1.10.530.10">
    <property type="match status" value="1"/>
</dbReference>
<evidence type="ECO:0000256" key="1">
    <source>
        <dbReference type="ARBA" id="ARBA00007734"/>
    </source>
</evidence>
<dbReference type="GO" id="GO:0008933">
    <property type="term" value="F:peptidoglycan lytic transglycosylase activity"/>
    <property type="evidence" value="ECO:0007669"/>
    <property type="project" value="InterPro"/>
</dbReference>
<dbReference type="SUPFAM" id="SSF53955">
    <property type="entry name" value="Lysozyme-like"/>
    <property type="match status" value="1"/>
</dbReference>
<dbReference type="Proteomes" id="UP000678374">
    <property type="component" value="Unassembled WGS sequence"/>
</dbReference>
<dbReference type="GO" id="GO:0000270">
    <property type="term" value="P:peptidoglycan metabolic process"/>
    <property type="evidence" value="ECO:0007669"/>
    <property type="project" value="InterPro"/>
</dbReference>
<evidence type="ECO:0000313" key="3">
    <source>
        <dbReference type="EMBL" id="MBQ0959650.1"/>
    </source>
</evidence>
<dbReference type="PANTHER" id="PTHR37423">
    <property type="entry name" value="SOLUBLE LYTIC MUREIN TRANSGLYCOSYLASE-RELATED"/>
    <property type="match status" value="1"/>
</dbReference>
<dbReference type="GO" id="GO:0016020">
    <property type="term" value="C:membrane"/>
    <property type="evidence" value="ECO:0007669"/>
    <property type="project" value="InterPro"/>
</dbReference>
<sequence length="226" mass="24544">MGALAAPAQTPLYGFVDGRGVAHLAPQPLDTRFEPLLRERGESRVRVPGKSIDRGSLLTWLEFAPEVKSLMPLMRQAAASSGLDVELLKAVIAVESGFRADQVSPAGAIGLMQLMPAAGERYATRGERASAPVETLLRDPRHNLTIGARMLADLWRRTGSIDAALAAWNAGEGRVRRAGNRVPDIAETRAHVHLVLELYWSLLQNSQSQRARSLRFASESSAPHPD</sequence>
<proteinExistence type="inferred from homology"/>
<dbReference type="PANTHER" id="PTHR37423:SF2">
    <property type="entry name" value="MEMBRANE-BOUND LYTIC MUREIN TRANSGLYCOSYLASE C"/>
    <property type="match status" value="1"/>
</dbReference>
<evidence type="ECO:0000259" key="2">
    <source>
        <dbReference type="Pfam" id="PF01464"/>
    </source>
</evidence>
<dbReference type="InterPro" id="IPR023346">
    <property type="entry name" value="Lysozyme-like_dom_sf"/>
</dbReference>
<feature type="domain" description="Transglycosylase SLT" evidence="2">
    <location>
        <begin position="73"/>
        <end position="182"/>
    </location>
</feature>